<evidence type="ECO:0000256" key="1">
    <source>
        <dbReference type="ARBA" id="ARBA00022448"/>
    </source>
</evidence>
<feature type="domain" description="Glutaredoxin" evidence="3">
    <location>
        <begin position="15"/>
        <end position="76"/>
    </location>
</feature>
<dbReference type="PANTHER" id="PTHR46185:SF1">
    <property type="entry name" value="GLUTAREDOXIN-1"/>
    <property type="match status" value="1"/>
</dbReference>
<dbReference type="InterPro" id="IPR036249">
    <property type="entry name" value="Thioredoxin-like_sf"/>
</dbReference>
<dbReference type="InterPro" id="IPR014025">
    <property type="entry name" value="Glutaredoxin_subgr"/>
</dbReference>
<dbReference type="Gene3D" id="3.40.30.10">
    <property type="entry name" value="Glutaredoxin"/>
    <property type="match status" value="1"/>
</dbReference>
<organism evidence="4 5">
    <name type="scientific">Dromaius novaehollandiae</name>
    <name type="common">Emu</name>
    <dbReference type="NCBI Taxonomy" id="8790"/>
    <lineage>
        <taxon>Eukaryota</taxon>
        <taxon>Metazoa</taxon>
        <taxon>Chordata</taxon>
        <taxon>Craniata</taxon>
        <taxon>Vertebrata</taxon>
        <taxon>Euteleostomi</taxon>
        <taxon>Archelosauria</taxon>
        <taxon>Archosauria</taxon>
        <taxon>Dinosauria</taxon>
        <taxon>Saurischia</taxon>
        <taxon>Theropoda</taxon>
        <taxon>Coelurosauria</taxon>
        <taxon>Aves</taxon>
        <taxon>Palaeognathae</taxon>
        <taxon>Casuariiformes</taxon>
        <taxon>Dromaiidae</taxon>
        <taxon>Dromaius</taxon>
    </lineage>
</organism>
<protein>
    <submittedName>
        <fullName evidence="4">Glutaredoxin</fullName>
    </submittedName>
</protein>
<sequence>MADRFVSSRIGAGKVTVFMKPSCPYYRNAMAILRKFNFRQGCLDLVDITGMDEVQDYLQEVTRQRTVPWVFIGEDFFGGCSRLQDLHGQLPGMLCKIGALQ</sequence>
<dbReference type="GO" id="GO:0005739">
    <property type="term" value="C:mitochondrion"/>
    <property type="evidence" value="ECO:0007669"/>
    <property type="project" value="TreeGrafter"/>
</dbReference>
<dbReference type="PROSITE" id="PS51354">
    <property type="entry name" value="GLUTAREDOXIN_2"/>
    <property type="match status" value="1"/>
</dbReference>
<dbReference type="PANTHER" id="PTHR46185">
    <property type="entry name" value="GLUTAREDOXIN-1"/>
    <property type="match status" value="1"/>
</dbReference>
<proteinExistence type="predicted"/>
<dbReference type="GO" id="GO:0015038">
    <property type="term" value="F:glutathione disulfide oxidoreductase activity"/>
    <property type="evidence" value="ECO:0007669"/>
    <property type="project" value="TreeGrafter"/>
</dbReference>
<dbReference type="InterPro" id="IPR047185">
    <property type="entry name" value="GLRX1"/>
</dbReference>
<keyword evidence="5" id="KW-1185">Reference proteome</keyword>
<dbReference type="Proteomes" id="UP000694423">
    <property type="component" value="Unplaced"/>
</dbReference>
<reference evidence="4" key="1">
    <citation type="submission" date="2025-08" db="UniProtKB">
        <authorList>
            <consortium name="Ensembl"/>
        </authorList>
    </citation>
    <scope>IDENTIFICATION</scope>
</reference>
<name>A0A8C4JFQ6_DRONO</name>
<dbReference type="Ensembl" id="ENSDNVT00000007361.1">
    <property type="protein sequence ID" value="ENSDNVP00000006101.1"/>
    <property type="gene ID" value="ENSDNVG00000004368.1"/>
</dbReference>
<dbReference type="AlphaFoldDB" id="A0A8C4JFQ6"/>
<evidence type="ECO:0000256" key="2">
    <source>
        <dbReference type="ARBA" id="ARBA00022982"/>
    </source>
</evidence>
<dbReference type="CDD" id="cd03419">
    <property type="entry name" value="GRX_GRXh_1_2_like"/>
    <property type="match status" value="1"/>
</dbReference>
<dbReference type="InterPro" id="IPR002109">
    <property type="entry name" value="Glutaredoxin"/>
</dbReference>
<dbReference type="PRINTS" id="PR00160">
    <property type="entry name" value="GLUTAREDOXIN"/>
</dbReference>
<dbReference type="SUPFAM" id="SSF52833">
    <property type="entry name" value="Thioredoxin-like"/>
    <property type="match status" value="1"/>
</dbReference>
<evidence type="ECO:0000313" key="4">
    <source>
        <dbReference type="Ensembl" id="ENSDNVP00000006101.1"/>
    </source>
</evidence>
<keyword evidence="1" id="KW-0813">Transport</keyword>
<accession>A0A8C4JFQ6</accession>
<reference evidence="4" key="2">
    <citation type="submission" date="2025-09" db="UniProtKB">
        <authorList>
            <consortium name="Ensembl"/>
        </authorList>
    </citation>
    <scope>IDENTIFICATION</scope>
</reference>
<dbReference type="OrthoDB" id="418495at2759"/>
<keyword evidence="2" id="KW-0249">Electron transport</keyword>
<evidence type="ECO:0000259" key="3">
    <source>
        <dbReference type="Pfam" id="PF00462"/>
    </source>
</evidence>
<evidence type="ECO:0000313" key="5">
    <source>
        <dbReference type="Proteomes" id="UP000694423"/>
    </source>
</evidence>
<dbReference type="Pfam" id="PF00462">
    <property type="entry name" value="Glutaredoxin"/>
    <property type="match status" value="1"/>
</dbReference>